<dbReference type="EMBL" id="FLQU01001890">
    <property type="protein sequence ID" value="SBS94860.1"/>
    <property type="molecule type" value="Genomic_DNA"/>
</dbReference>
<evidence type="ECO:0000313" key="2">
    <source>
        <dbReference type="Proteomes" id="UP000078560"/>
    </source>
</evidence>
<protein>
    <submittedName>
        <fullName evidence="1">PIR Superfamily Protein</fullName>
    </submittedName>
</protein>
<proteinExistence type="predicted"/>
<dbReference type="AlphaFoldDB" id="A0A1A8WU56"/>
<dbReference type="Proteomes" id="UP000078560">
    <property type="component" value="Unassembled WGS sequence"/>
</dbReference>
<dbReference type="Pfam" id="PF05795">
    <property type="entry name" value="Plasmodium_Vir"/>
    <property type="match status" value="2"/>
</dbReference>
<sequence>MPTEKNSLTSLPSSKRYNWLDVRHYGKGDVTKCKEFYKKEGDDVNPLHIFCLKLIGNLENYDDLEFLHVFPKSTCKYLNLWIYEYLSGIYSNMNDAEATSTITKIIPIWSTFKLKDNCTREFISFIGYHNYEKMKKLYDYVLNYKYLQLYSINNIVVCSTEEDQYIKDTITLYHEVKEDCSTNKNEKKYCVVLDDIDKVYPNGELSTLQCHEIKDSLSDPSIETEPETDLVTKSLRVQDPVPRIGGIESASTSTSSDNVVAGIFPALGIPLFSFILYKFTPFGTWFKDRLQRNKIFEHNIHEGGSHELSENGFLHSNDESESFINHIGYLPSDIN</sequence>
<organism evidence="1 2">
    <name type="scientific">Plasmodium ovale curtisi</name>
    <dbReference type="NCBI Taxonomy" id="864141"/>
    <lineage>
        <taxon>Eukaryota</taxon>
        <taxon>Sar</taxon>
        <taxon>Alveolata</taxon>
        <taxon>Apicomplexa</taxon>
        <taxon>Aconoidasida</taxon>
        <taxon>Haemosporida</taxon>
        <taxon>Plasmodiidae</taxon>
        <taxon>Plasmodium</taxon>
        <taxon>Plasmodium (Plasmodium)</taxon>
    </lineage>
</organism>
<reference evidence="2" key="1">
    <citation type="submission" date="2016-05" db="EMBL/GenBank/DDBJ databases">
        <authorList>
            <person name="Naeem Raeece"/>
        </authorList>
    </citation>
    <scope>NUCLEOTIDE SEQUENCE [LARGE SCALE GENOMIC DNA]</scope>
</reference>
<gene>
    <name evidence="1" type="ORF">POVCU2_0091150</name>
</gene>
<accession>A0A1A8WU56</accession>
<name>A0A1A8WU56_PLAOA</name>
<dbReference type="InterPro" id="IPR008780">
    <property type="entry name" value="Plasmodium_Vir"/>
</dbReference>
<evidence type="ECO:0000313" key="1">
    <source>
        <dbReference type="EMBL" id="SBS94860.1"/>
    </source>
</evidence>